<dbReference type="GO" id="GO:0005536">
    <property type="term" value="F:D-glucose binding"/>
    <property type="evidence" value="ECO:0007669"/>
    <property type="project" value="InterPro"/>
</dbReference>
<dbReference type="InterPro" id="IPR022673">
    <property type="entry name" value="Hexokinase_C"/>
</dbReference>
<dbReference type="EC" id="2.7.1.-" evidence="8"/>
<evidence type="ECO:0000256" key="2">
    <source>
        <dbReference type="ARBA" id="ARBA00009225"/>
    </source>
</evidence>
<protein>
    <recommendedName>
        <fullName evidence="8">Phosphotransferase</fullName>
        <ecNumber evidence="8">2.7.1.-</ecNumber>
    </recommendedName>
</protein>
<dbReference type="GO" id="GO:0008865">
    <property type="term" value="F:fructokinase activity"/>
    <property type="evidence" value="ECO:0007669"/>
    <property type="project" value="TreeGrafter"/>
</dbReference>
<dbReference type="GO" id="GO:0006096">
    <property type="term" value="P:glycolytic process"/>
    <property type="evidence" value="ECO:0007669"/>
    <property type="project" value="UniProtKB-KW"/>
</dbReference>
<dbReference type="InterPro" id="IPR001312">
    <property type="entry name" value="Hexokinase"/>
</dbReference>
<dbReference type="Proteomes" id="UP000698800">
    <property type="component" value="Unassembled WGS sequence"/>
</dbReference>
<keyword evidence="7 8" id="KW-0324">Glycolysis</keyword>
<feature type="domain" description="Hexokinase C-terminal" evidence="11">
    <location>
        <begin position="172"/>
        <end position="474"/>
    </location>
</feature>
<evidence type="ECO:0000259" key="11">
    <source>
        <dbReference type="Pfam" id="PF03727"/>
    </source>
</evidence>
<comment type="caution">
    <text evidence="12">The sequence shown here is derived from an EMBL/GenBank/DDBJ whole genome shotgun (WGS) entry which is preliminary data.</text>
</comment>
<dbReference type="GO" id="GO:0004340">
    <property type="term" value="F:glucokinase activity"/>
    <property type="evidence" value="ECO:0007669"/>
    <property type="project" value="TreeGrafter"/>
</dbReference>
<sequence>MEKSQGLSLAVDLGGTNLRVCSVDLHGDTTYSVKQSSISIPREIMVARLAAELFSFIAKQVRDFLEAHHKSCLQTPAFKAIPEGRENQSSFSLGFTFSFPAYQTGIDSGTLLRWTKGFDIEDAVGKDVCKLLQHEIDLLDLPVRVTALVNDAAGTIMSRAYTLPVSETRTSIGAIFGTGTNGVYLEKLSKITKPLDGRYDRSTGEMFVSIEWGSFDNHLSILPNTPYDAQLNEFSVNPGNQMFEKRVSGMFLGELLRIAIFAMHTDPSISLFHGYKSSAASTADESPLYTRWTVDSSILSIAEADNSAELNVLRQKIEDDLHIPPANISITDARAVKEIAHAIGKRAARLAGMAIGAVVLQSGRLFDHLDPQPRGAESGNGIEGGDIAKSSNTTASESVSPAMSQDGNICCPENEHHIVDIGVDGSVVEFYPGFEAYMREALRAIPEIASAGEKRIRIGIAKDGSGVGAAIIALLATQQ</sequence>
<dbReference type="PANTHER" id="PTHR19443">
    <property type="entry name" value="HEXOKINASE"/>
    <property type="match status" value="1"/>
</dbReference>
<comment type="pathway">
    <text evidence="1">Carbohydrate degradation; glycolysis; D-glyceraldehyde 3-phosphate and glycerone phosphate from D-glucose: step 1/4.</text>
</comment>
<name>A0A9P8HWQ8_9PEZI</name>
<keyword evidence="4 8" id="KW-0547">Nucleotide-binding</keyword>
<evidence type="ECO:0000313" key="13">
    <source>
        <dbReference type="Proteomes" id="UP000698800"/>
    </source>
</evidence>
<dbReference type="EMBL" id="JAGHQL010000083">
    <property type="protein sequence ID" value="KAH0541240.1"/>
    <property type="molecule type" value="Genomic_DNA"/>
</dbReference>
<dbReference type="Pfam" id="PF03727">
    <property type="entry name" value="Hexokinase_2"/>
    <property type="match status" value="1"/>
</dbReference>
<dbReference type="Gene3D" id="3.30.420.40">
    <property type="match status" value="1"/>
</dbReference>
<keyword evidence="5 8" id="KW-0418">Kinase</keyword>
<dbReference type="GO" id="GO:0001678">
    <property type="term" value="P:intracellular glucose homeostasis"/>
    <property type="evidence" value="ECO:0007669"/>
    <property type="project" value="InterPro"/>
</dbReference>
<evidence type="ECO:0000256" key="9">
    <source>
        <dbReference type="SAM" id="MobiDB-lite"/>
    </source>
</evidence>
<proteinExistence type="inferred from homology"/>
<dbReference type="SUPFAM" id="SSF53067">
    <property type="entry name" value="Actin-like ATPase domain"/>
    <property type="match status" value="2"/>
</dbReference>
<organism evidence="12 13">
    <name type="scientific">Glutinoglossum americanum</name>
    <dbReference type="NCBI Taxonomy" id="1670608"/>
    <lineage>
        <taxon>Eukaryota</taxon>
        <taxon>Fungi</taxon>
        <taxon>Dikarya</taxon>
        <taxon>Ascomycota</taxon>
        <taxon>Pezizomycotina</taxon>
        <taxon>Geoglossomycetes</taxon>
        <taxon>Geoglossales</taxon>
        <taxon>Geoglossaceae</taxon>
        <taxon>Glutinoglossum</taxon>
    </lineage>
</organism>
<dbReference type="PROSITE" id="PS51748">
    <property type="entry name" value="HEXOKINASE_2"/>
    <property type="match status" value="1"/>
</dbReference>
<evidence type="ECO:0000256" key="7">
    <source>
        <dbReference type="ARBA" id="ARBA00023152"/>
    </source>
</evidence>
<dbReference type="GO" id="GO:0005829">
    <property type="term" value="C:cytosol"/>
    <property type="evidence" value="ECO:0007669"/>
    <property type="project" value="TreeGrafter"/>
</dbReference>
<keyword evidence="13" id="KW-1185">Reference proteome</keyword>
<dbReference type="FunFam" id="3.30.420.40:FF:000034">
    <property type="entry name" value="Phosphotransferase"/>
    <property type="match status" value="1"/>
</dbReference>
<dbReference type="GO" id="GO:0005524">
    <property type="term" value="F:ATP binding"/>
    <property type="evidence" value="ECO:0007669"/>
    <property type="project" value="UniProtKB-UniRule"/>
</dbReference>
<evidence type="ECO:0000256" key="8">
    <source>
        <dbReference type="RuleBase" id="RU362007"/>
    </source>
</evidence>
<reference evidence="12" key="1">
    <citation type="submission" date="2021-03" db="EMBL/GenBank/DDBJ databases">
        <title>Comparative genomics and phylogenomic investigation of the class Geoglossomycetes provide insights into ecological specialization and systematics.</title>
        <authorList>
            <person name="Melie T."/>
            <person name="Pirro S."/>
            <person name="Miller A.N."/>
            <person name="Quandt A."/>
        </authorList>
    </citation>
    <scope>NUCLEOTIDE SEQUENCE</scope>
    <source>
        <strain evidence="12">GBOQ0MN5Z8</strain>
    </source>
</reference>
<dbReference type="InterPro" id="IPR019807">
    <property type="entry name" value="Hexokinase_BS"/>
</dbReference>
<keyword evidence="3 8" id="KW-0808">Transferase</keyword>
<evidence type="ECO:0000256" key="3">
    <source>
        <dbReference type="ARBA" id="ARBA00022679"/>
    </source>
</evidence>
<dbReference type="Gene3D" id="3.40.367.20">
    <property type="match status" value="1"/>
</dbReference>
<dbReference type="GO" id="GO:0006006">
    <property type="term" value="P:glucose metabolic process"/>
    <property type="evidence" value="ECO:0007669"/>
    <property type="project" value="TreeGrafter"/>
</dbReference>
<evidence type="ECO:0000259" key="10">
    <source>
        <dbReference type="Pfam" id="PF00349"/>
    </source>
</evidence>
<dbReference type="GO" id="GO:0005739">
    <property type="term" value="C:mitochondrion"/>
    <property type="evidence" value="ECO:0007669"/>
    <property type="project" value="TreeGrafter"/>
</dbReference>
<evidence type="ECO:0000256" key="1">
    <source>
        <dbReference type="ARBA" id="ARBA00004888"/>
    </source>
</evidence>
<feature type="domain" description="Hexokinase N-terminal" evidence="10">
    <location>
        <begin position="3"/>
        <end position="161"/>
    </location>
</feature>
<gene>
    <name evidence="12" type="ORF">FGG08_004245</name>
</gene>
<dbReference type="AlphaFoldDB" id="A0A9P8HWQ8"/>
<dbReference type="OrthoDB" id="419537at2759"/>
<dbReference type="InterPro" id="IPR043129">
    <property type="entry name" value="ATPase_NBD"/>
</dbReference>
<dbReference type="PRINTS" id="PR00475">
    <property type="entry name" value="HEXOKINASE"/>
</dbReference>
<dbReference type="PROSITE" id="PS00378">
    <property type="entry name" value="HEXOKINASE_1"/>
    <property type="match status" value="1"/>
</dbReference>
<feature type="region of interest" description="Disordered" evidence="9">
    <location>
        <begin position="370"/>
        <end position="407"/>
    </location>
</feature>
<dbReference type="Pfam" id="PF00349">
    <property type="entry name" value="Hexokinase_1"/>
    <property type="match status" value="1"/>
</dbReference>
<keyword evidence="6 8" id="KW-0067">ATP-binding</keyword>
<dbReference type="InterPro" id="IPR022672">
    <property type="entry name" value="Hexokinase_N"/>
</dbReference>
<accession>A0A9P8HWQ8</accession>
<feature type="compositionally biased region" description="Polar residues" evidence="9">
    <location>
        <begin position="389"/>
        <end position="407"/>
    </location>
</feature>
<evidence type="ECO:0000256" key="6">
    <source>
        <dbReference type="ARBA" id="ARBA00022840"/>
    </source>
</evidence>
<comment type="similarity">
    <text evidence="2 8">Belongs to the hexokinase family.</text>
</comment>
<evidence type="ECO:0000256" key="4">
    <source>
        <dbReference type="ARBA" id="ARBA00022741"/>
    </source>
</evidence>
<evidence type="ECO:0000256" key="5">
    <source>
        <dbReference type="ARBA" id="ARBA00022777"/>
    </source>
</evidence>
<evidence type="ECO:0000313" key="12">
    <source>
        <dbReference type="EMBL" id="KAH0541240.1"/>
    </source>
</evidence>
<dbReference type="PANTHER" id="PTHR19443:SF30">
    <property type="entry name" value="GLUCOKINASE-1-RELATED"/>
    <property type="match status" value="1"/>
</dbReference>